<accession>A0ABU2ZLJ4</accession>
<proteinExistence type="predicted"/>
<dbReference type="EMBL" id="JAVRHS010000017">
    <property type="protein sequence ID" value="MDT0577101.1"/>
    <property type="molecule type" value="Genomic_DNA"/>
</dbReference>
<name>A0ABU2ZLJ4_9SPHN</name>
<keyword evidence="2" id="KW-0547">Nucleotide-binding</keyword>
<dbReference type="RefSeq" id="WP_311341676.1">
    <property type="nucleotide sequence ID" value="NZ_JAVRHS010000017.1"/>
</dbReference>
<feature type="domain" description="ABC transporter" evidence="6">
    <location>
        <begin position="4"/>
        <end position="239"/>
    </location>
</feature>
<dbReference type="Proteomes" id="UP001259803">
    <property type="component" value="Unassembled WGS sequence"/>
</dbReference>
<dbReference type="SUPFAM" id="SSF52540">
    <property type="entry name" value="P-loop containing nucleoside triphosphate hydrolases"/>
    <property type="match status" value="1"/>
</dbReference>
<evidence type="ECO:0000256" key="4">
    <source>
        <dbReference type="ARBA" id="ARBA00022967"/>
    </source>
</evidence>
<evidence type="ECO:0000256" key="5">
    <source>
        <dbReference type="ARBA" id="ARBA00037066"/>
    </source>
</evidence>
<evidence type="ECO:0000256" key="2">
    <source>
        <dbReference type="ARBA" id="ARBA00022741"/>
    </source>
</evidence>
<organism evidence="7 8">
    <name type="scientific">Croceicoccus esteveae</name>
    <dbReference type="NCBI Taxonomy" id="3075597"/>
    <lineage>
        <taxon>Bacteria</taxon>
        <taxon>Pseudomonadati</taxon>
        <taxon>Pseudomonadota</taxon>
        <taxon>Alphaproteobacteria</taxon>
        <taxon>Sphingomonadales</taxon>
        <taxon>Erythrobacteraceae</taxon>
        <taxon>Croceicoccus</taxon>
    </lineage>
</organism>
<keyword evidence="8" id="KW-1185">Reference proteome</keyword>
<evidence type="ECO:0000256" key="3">
    <source>
        <dbReference type="ARBA" id="ARBA00022840"/>
    </source>
</evidence>
<keyword evidence="4" id="KW-1278">Translocase</keyword>
<protein>
    <submittedName>
        <fullName evidence="7">ABC transporter ATP-binding protein</fullName>
    </submittedName>
</protein>
<comment type="function">
    <text evidence="5">Part of the ABC transporter complex HmuTUV involved in hemin import. Responsible for energy coupling to the transport system.</text>
</comment>
<reference evidence="7 8" key="1">
    <citation type="submission" date="2023-09" db="EMBL/GenBank/DDBJ databases">
        <authorList>
            <person name="Rey-Velasco X."/>
        </authorList>
    </citation>
    <scope>NUCLEOTIDE SEQUENCE [LARGE SCALE GENOMIC DNA]</scope>
    <source>
        <strain evidence="7 8">F390</strain>
    </source>
</reference>
<comment type="caution">
    <text evidence="7">The sequence shown here is derived from an EMBL/GenBank/DDBJ whole genome shotgun (WGS) entry which is preliminary data.</text>
</comment>
<keyword evidence="1" id="KW-0813">Transport</keyword>
<dbReference type="CDD" id="cd03214">
    <property type="entry name" value="ABC_Iron-Siderophores_B12_Hemin"/>
    <property type="match status" value="1"/>
</dbReference>
<dbReference type="GO" id="GO:0005524">
    <property type="term" value="F:ATP binding"/>
    <property type="evidence" value="ECO:0007669"/>
    <property type="project" value="UniProtKB-KW"/>
</dbReference>
<dbReference type="Pfam" id="PF00005">
    <property type="entry name" value="ABC_tran"/>
    <property type="match status" value="1"/>
</dbReference>
<evidence type="ECO:0000259" key="6">
    <source>
        <dbReference type="PROSITE" id="PS50893"/>
    </source>
</evidence>
<sequence>MSLFCADRLSYTVKGKPLVLEASFALEPGTLTMLVGPNGAGKTTLLRLALGLLKPDSGTATLEGSDVSKLAPVQRARKVAYLPQQRPLIWPQPVRDIVALGRFAFGAAPGKLSREDEAATARAIATCNLEGFEERAADTLSGGELSRVHLARALAAETALLVTDEPVAALDPRYQHEVLRIFSDLAREGKALLTVVHDLGLAARYADRLLWMKDGRIVAEGTPRETMTSDRLRTVFDIKARIDATDAEAISLNILGPA</sequence>
<dbReference type="PANTHER" id="PTHR42794">
    <property type="entry name" value="HEMIN IMPORT ATP-BINDING PROTEIN HMUV"/>
    <property type="match status" value="1"/>
</dbReference>
<dbReference type="PROSITE" id="PS50893">
    <property type="entry name" value="ABC_TRANSPORTER_2"/>
    <property type="match status" value="1"/>
</dbReference>
<dbReference type="InterPro" id="IPR003439">
    <property type="entry name" value="ABC_transporter-like_ATP-bd"/>
</dbReference>
<dbReference type="PANTHER" id="PTHR42794:SF1">
    <property type="entry name" value="HEMIN IMPORT ATP-BINDING PROTEIN HMUV"/>
    <property type="match status" value="1"/>
</dbReference>
<dbReference type="Gene3D" id="3.40.50.300">
    <property type="entry name" value="P-loop containing nucleotide triphosphate hydrolases"/>
    <property type="match status" value="1"/>
</dbReference>
<dbReference type="InterPro" id="IPR003593">
    <property type="entry name" value="AAA+_ATPase"/>
</dbReference>
<gene>
    <name evidence="7" type="ORF">RM533_13090</name>
</gene>
<dbReference type="InterPro" id="IPR027417">
    <property type="entry name" value="P-loop_NTPase"/>
</dbReference>
<evidence type="ECO:0000313" key="8">
    <source>
        <dbReference type="Proteomes" id="UP001259803"/>
    </source>
</evidence>
<keyword evidence="3 7" id="KW-0067">ATP-binding</keyword>
<evidence type="ECO:0000256" key="1">
    <source>
        <dbReference type="ARBA" id="ARBA00022448"/>
    </source>
</evidence>
<dbReference type="SMART" id="SM00382">
    <property type="entry name" value="AAA"/>
    <property type="match status" value="1"/>
</dbReference>
<evidence type="ECO:0000313" key="7">
    <source>
        <dbReference type="EMBL" id="MDT0577101.1"/>
    </source>
</evidence>